<proteinExistence type="predicted"/>
<dbReference type="EnsemblMetazoa" id="ASIC007535-RA">
    <property type="protein sequence ID" value="ASIC007535-PA"/>
    <property type="gene ID" value="ASIC007535"/>
</dbReference>
<reference evidence="2 4" key="1">
    <citation type="journal article" date="2014" name="BMC Genomics">
        <title>Genome sequence of Anopheles sinensis provides insight into genetics basis of mosquito competence for malaria parasites.</title>
        <authorList>
            <person name="Zhou D."/>
            <person name="Zhang D."/>
            <person name="Ding G."/>
            <person name="Shi L."/>
            <person name="Hou Q."/>
            <person name="Ye Y."/>
            <person name="Xu Y."/>
            <person name="Zhou H."/>
            <person name="Xiong C."/>
            <person name="Li S."/>
            <person name="Yu J."/>
            <person name="Hong S."/>
            <person name="Yu X."/>
            <person name="Zou P."/>
            <person name="Chen C."/>
            <person name="Chang X."/>
            <person name="Wang W."/>
            <person name="Lv Y."/>
            <person name="Sun Y."/>
            <person name="Ma L."/>
            <person name="Shen B."/>
            <person name="Zhu C."/>
        </authorList>
    </citation>
    <scope>NUCLEOTIDE SEQUENCE [LARGE SCALE GENOMIC DNA]</scope>
</reference>
<gene>
    <name evidence="2" type="ORF">ZHAS_00007535</name>
</gene>
<name>A0A084VQ29_ANOSI</name>
<dbReference type="Proteomes" id="UP000030765">
    <property type="component" value="Unassembled WGS sequence"/>
</dbReference>
<reference evidence="3" key="2">
    <citation type="submission" date="2020-05" db="UniProtKB">
        <authorList>
            <consortium name="EnsemblMetazoa"/>
        </authorList>
    </citation>
    <scope>IDENTIFICATION</scope>
</reference>
<feature type="compositionally biased region" description="Polar residues" evidence="1">
    <location>
        <begin position="21"/>
        <end position="32"/>
    </location>
</feature>
<evidence type="ECO:0000256" key="1">
    <source>
        <dbReference type="SAM" id="MobiDB-lite"/>
    </source>
</evidence>
<evidence type="ECO:0000313" key="4">
    <source>
        <dbReference type="Proteomes" id="UP000030765"/>
    </source>
</evidence>
<keyword evidence="4" id="KW-1185">Reference proteome</keyword>
<feature type="region of interest" description="Disordered" evidence="1">
    <location>
        <begin position="20"/>
        <end position="49"/>
    </location>
</feature>
<sequence length="49" mass="4973">MVPTVAAGGKECRFTAHRPLSTRSFGPKQSSAKCGPDAAGCSRPAPEVG</sequence>
<evidence type="ECO:0000313" key="2">
    <source>
        <dbReference type="EMBL" id="KFB40073.1"/>
    </source>
</evidence>
<dbReference type="VEuPathDB" id="VectorBase:ASIC007535"/>
<organism evidence="2">
    <name type="scientific">Anopheles sinensis</name>
    <name type="common">Mosquito</name>
    <dbReference type="NCBI Taxonomy" id="74873"/>
    <lineage>
        <taxon>Eukaryota</taxon>
        <taxon>Metazoa</taxon>
        <taxon>Ecdysozoa</taxon>
        <taxon>Arthropoda</taxon>
        <taxon>Hexapoda</taxon>
        <taxon>Insecta</taxon>
        <taxon>Pterygota</taxon>
        <taxon>Neoptera</taxon>
        <taxon>Endopterygota</taxon>
        <taxon>Diptera</taxon>
        <taxon>Nematocera</taxon>
        <taxon>Culicoidea</taxon>
        <taxon>Culicidae</taxon>
        <taxon>Anophelinae</taxon>
        <taxon>Anopheles</taxon>
    </lineage>
</organism>
<evidence type="ECO:0000313" key="3">
    <source>
        <dbReference type="EnsemblMetazoa" id="ASIC007535-PA"/>
    </source>
</evidence>
<dbReference type="EMBL" id="KE525002">
    <property type="protein sequence ID" value="KFB40073.1"/>
    <property type="molecule type" value="Genomic_DNA"/>
</dbReference>
<protein>
    <submittedName>
        <fullName evidence="2 3">Uncharacterized protein</fullName>
    </submittedName>
</protein>
<accession>A0A084VQ29</accession>
<dbReference type="EMBL" id="ATLV01015109">
    <property type="status" value="NOT_ANNOTATED_CDS"/>
    <property type="molecule type" value="Genomic_DNA"/>
</dbReference>
<dbReference type="AlphaFoldDB" id="A0A084VQ29"/>